<comment type="miscellaneous">
    <text evidence="6">May also have succinyldiaminopimelate aminotransferase activity, thus carrying out the corresponding step in lysine biosynthesis.</text>
</comment>
<gene>
    <name evidence="6" type="primary">argD</name>
    <name evidence="7" type="ORF">FPH17_10995</name>
</gene>
<evidence type="ECO:0000256" key="3">
    <source>
        <dbReference type="ARBA" id="ARBA00022605"/>
    </source>
</evidence>
<keyword evidence="2 6" id="KW-0032">Aminotransferase</keyword>
<dbReference type="Gene3D" id="3.90.1150.10">
    <property type="entry name" value="Aspartate Aminotransferase, domain 1"/>
    <property type="match status" value="1"/>
</dbReference>
<dbReference type="CDD" id="cd00610">
    <property type="entry name" value="OAT_like"/>
    <property type="match status" value="1"/>
</dbReference>
<dbReference type="InterPro" id="IPR004636">
    <property type="entry name" value="AcOrn/SuccOrn_fam"/>
</dbReference>
<feature type="binding site" evidence="6">
    <location>
        <position position="138"/>
    </location>
    <ligand>
        <name>pyridoxal 5'-phosphate</name>
        <dbReference type="ChEBI" id="CHEBI:597326"/>
    </ligand>
</feature>
<dbReference type="InterPro" id="IPR005814">
    <property type="entry name" value="Aminotrans_3"/>
</dbReference>
<keyword evidence="4 6" id="KW-0808">Transferase</keyword>
<keyword evidence="5 6" id="KW-0663">Pyridoxal phosphate</keyword>
<comment type="subcellular location">
    <subcellularLocation>
        <location evidence="6">Cytoplasm</location>
    </subcellularLocation>
</comment>
<dbReference type="PIRSF" id="PIRSF000521">
    <property type="entry name" value="Transaminase_4ab_Lys_Orn"/>
    <property type="match status" value="1"/>
</dbReference>
<feature type="binding site" evidence="6">
    <location>
        <position position="141"/>
    </location>
    <ligand>
        <name>N(2)-acetyl-L-ornithine</name>
        <dbReference type="ChEBI" id="CHEBI:57805"/>
    </ligand>
</feature>
<dbReference type="InterPro" id="IPR049704">
    <property type="entry name" value="Aminotrans_3_PPA_site"/>
</dbReference>
<dbReference type="NCBIfam" id="NF002874">
    <property type="entry name" value="PRK03244.1"/>
    <property type="match status" value="1"/>
</dbReference>
<feature type="binding site" evidence="6">
    <location>
        <begin position="226"/>
        <end position="229"/>
    </location>
    <ligand>
        <name>pyridoxal 5'-phosphate</name>
        <dbReference type="ChEBI" id="CHEBI:597326"/>
    </ligand>
</feature>
<dbReference type="EMBL" id="VMHH01000013">
    <property type="protein sequence ID" value="TSJ71095.1"/>
    <property type="molecule type" value="Genomic_DNA"/>
</dbReference>
<evidence type="ECO:0000256" key="1">
    <source>
        <dbReference type="ARBA" id="ARBA00022571"/>
    </source>
</evidence>
<feature type="binding site" evidence="6">
    <location>
        <position position="284"/>
    </location>
    <ligand>
        <name>pyridoxal 5'-phosphate</name>
        <dbReference type="ChEBI" id="CHEBI:597326"/>
    </ligand>
</feature>
<organism evidence="7 8">
    <name type="scientific">Corynebacterium godavarianum</name>
    <dbReference type="NCBI Taxonomy" id="2054421"/>
    <lineage>
        <taxon>Bacteria</taxon>
        <taxon>Bacillati</taxon>
        <taxon>Actinomycetota</taxon>
        <taxon>Actinomycetes</taxon>
        <taxon>Mycobacteriales</taxon>
        <taxon>Corynebacteriaceae</taxon>
        <taxon>Corynebacterium</taxon>
    </lineage>
</organism>
<evidence type="ECO:0000313" key="8">
    <source>
        <dbReference type="Proteomes" id="UP000320747"/>
    </source>
</evidence>
<dbReference type="PANTHER" id="PTHR11986:SF79">
    <property type="entry name" value="ACETYLORNITHINE AMINOTRANSFERASE, MITOCHONDRIAL"/>
    <property type="match status" value="1"/>
</dbReference>
<comment type="similarity">
    <text evidence="6">Belongs to the class-III pyridoxal-phosphate-dependent aminotransferase family. ArgD subfamily.</text>
</comment>
<feature type="binding site" evidence="6">
    <location>
        <position position="283"/>
    </location>
    <ligand>
        <name>N(2)-acetyl-L-ornithine</name>
        <dbReference type="ChEBI" id="CHEBI:57805"/>
    </ligand>
</feature>
<dbReference type="InterPro" id="IPR050103">
    <property type="entry name" value="Class-III_PLP-dep_AT"/>
</dbReference>
<evidence type="ECO:0000313" key="7">
    <source>
        <dbReference type="EMBL" id="TSJ71095.1"/>
    </source>
</evidence>
<keyword evidence="8" id="KW-1185">Reference proteome</keyword>
<comment type="pathway">
    <text evidence="6">Amino-acid biosynthesis; L-arginine biosynthesis; N(2)-acetyl-L-ornithine from L-glutamate: step 4/4.</text>
</comment>
<evidence type="ECO:0000256" key="2">
    <source>
        <dbReference type="ARBA" id="ARBA00022576"/>
    </source>
</evidence>
<comment type="caution">
    <text evidence="7">The sequence shown here is derived from an EMBL/GenBank/DDBJ whole genome shotgun (WGS) entry which is preliminary data.</text>
</comment>
<comment type="catalytic activity">
    <reaction evidence="6">
        <text>N(2)-acetyl-L-ornithine + 2-oxoglutarate = N-acetyl-L-glutamate 5-semialdehyde + L-glutamate</text>
        <dbReference type="Rhea" id="RHEA:18049"/>
        <dbReference type="ChEBI" id="CHEBI:16810"/>
        <dbReference type="ChEBI" id="CHEBI:29123"/>
        <dbReference type="ChEBI" id="CHEBI:29985"/>
        <dbReference type="ChEBI" id="CHEBI:57805"/>
        <dbReference type="EC" id="2.6.1.11"/>
    </reaction>
</comment>
<dbReference type="InterPro" id="IPR015422">
    <property type="entry name" value="PyrdxlP-dep_Trfase_small"/>
</dbReference>
<reference evidence="7 8" key="1">
    <citation type="submission" date="2019-07" db="EMBL/GenBank/DDBJ databases">
        <title>Draft genome of Corynebacterium godavarianum and other related strains.</title>
        <authorList>
            <person name="Bernier A.-M."/>
            <person name="Bernard K."/>
        </authorList>
    </citation>
    <scope>NUCLEOTIDE SEQUENCE [LARGE SCALE GENOMIC DNA]</scope>
    <source>
        <strain evidence="7 8">LMG 29598</strain>
    </source>
</reference>
<protein>
    <recommendedName>
        <fullName evidence="6">Acetylornithine aminotransferase</fullName>
        <shortName evidence="6">ACOAT</shortName>
        <ecNumber evidence="6">2.6.1.11</ecNumber>
    </recommendedName>
</protein>
<comment type="subunit">
    <text evidence="6">Homodimer.</text>
</comment>
<dbReference type="EC" id="2.6.1.11" evidence="6"/>
<proteinExistence type="inferred from homology"/>
<dbReference type="NCBIfam" id="NF002325">
    <property type="entry name" value="PRK01278.1"/>
    <property type="match status" value="1"/>
</dbReference>
<sequence>MTEQTHSAQPALAAWGDTLMNTYGTPPVELARGEGARVFGPQGAEFIDMLAGIAVNSLGHAHPAVIDAVTEQIGKLGHVSNLFASEPVVQAAQKLKARCGDDSARLFFCNSGGEANEAAFKLARLTGRSRVLAAVNGFHGRTMGSLALTGQPEKRAPFEPLPPGVEFYPYGDIDYLRKLVAVNPGDTAAIILEPIQGETGVIPAPEHFLTQVRQLCDESGALMLIDEVQTGIGRTGEFFAFQHEGVVPDVVTMAKGLGAGLPIGAVLARGKAAELFTPGSHGTTFGGNPVACAAANAVLDTVDDAFLAEVRRKGEKLAASVAALAGVQEVRGRGLMLGVVLDRPVAKDVVAKGLERGVIVNAPSTSVVRLTPPLIITDNDIDAAVERIALALADATENERNDS</sequence>
<keyword evidence="3 6" id="KW-0028">Amino-acid biosynthesis</keyword>
<dbReference type="InterPro" id="IPR015421">
    <property type="entry name" value="PyrdxlP-dep_Trfase_major"/>
</dbReference>
<evidence type="ECO:0000256" key="4">
    <source>
        <dbReference type="ARBA" id="ARBA00022679"/>
    </source>
</evidence>
<comment type="caution">
    <text evidence="6">Lacks conserved residue(s) required for the propagation of feature annotation.</text>
</comment>
<dbReference type="GO" id="GO:0003992">
    <property type="term" value="F:N2-acetyl-L-ornithine:2-oxoglutarate 5-aminotransferase activity"/>
    <property type="evidence" value="ECO:0007669"/>
    <property type="project" value="UniProtKB-EC"/>
</dbReference>
<keyword evidence="6" id="KW-0963">Cytoplasm</keyword>
<evidence type="ECO:0000256" key="6">
    <source>
        <dbReference type="HAMAP-Rule" id="MF_01107"/>
    </source>
</evidence>
<accession>A0ABY3DY81</accession>
<dbReference type="PROSITE" id="PS00600">
    <property type="entry name" value="AA_TRANSFER_CLASS_3"/>
    <property type="match status" value="1"/>
</dbReference>
<dbReference type="Gene3D" id="3.40.640.10">
    <property type="entry name" value="Type I PLP-dependent aspartate aminotransferase-like (Major domain)"/>
    <property type="match status" value="1"/>
</dbReference>
<evidence type="ECO:0000256" key="5">
    <source>
        <dbReference type="ARBA" id="ARBA00022898"/>
    </source>
</evidence>
<dbReference type="HAMAP" id="MF_01107">
    <property type="entry name" value="ArgD_aminotrans_3"/>
    <property type="match status" value="1"/>
</dbReference>
<dbReference type="InterPro" id="IPR015424">
    <property type="entry name" value="PyrdxlP-dep_Trfase"/>
</dbReference>
<dbReference type="PANTHER" id="PTHR11986">
    <property type="entry name" value="AMINOTRANSFERASE CLASS III"/>
    <property type="match status" value="1"/>
</dbReference>
<dbReference type="Proteomes" id="UP000320747">
    <property type="component" value="Unassembled WGS sequence"/>
</dbReference>
<dbReference type="NCBIfam" id="TIGR00707">
    <property type="entry name" value="argD"/>
    <property type="match status" value="1"/>
</dbReference>
<name>A0ABY3DY81_9CORY</name>
<dbReference type="SUPFAM" id="SSF53383">
    <property type="entry name" value="PLP-dependent transferases"/>
    <property type="match status" value="1"/>
</dbReference>
<keyword evidence="1 6" id="KW-0055">Arginine biosynthesis</keyword>
<dbReference type="Pfam" id="PF00202">
    <property type="entry name" value="Aminotran_3"/>
    <property type="match status" value="1"/>
</dbReference>
<comment type="cofactor">
    <cofactor evidence="6">
        <name>pyridoxal 5'-phosphate</name>
        <dbReference type="ChEBI" id="CHEBI:597326"/>
    </cofactor>
    <text evidence="6">Binds 1 pyridoxal phosphate per subunit.</text>
</comment>
<dbReference type="RefSeq" id="WP_154880565.1">
    <property type="nucleotide sequence ID" value="NZ_JAADJX010000001.1"/>
</dbReference>
<feature type="modified residue" description="N6-(pyridoxal phosphate)lysine" evidence="6">
    <location>
        <position position="255"/>
    </location>
</feature>